<feature type="domain" description="Tyrosine specific protein phosphatases" evidence="2">
    <location>
        <begin position="123"/>
        <end position="172"/>
    </location>
</feature>
<evidence type="ECO:0000259" key="2">
    <source>
        <dbReference type="PROSITE" id="PS50056"/>
    </source>
</evidence>
<dbReference type="PANTHER" id="PTHR31126">
    <property type="entry name" value="TYROSINE-PROTEIN PHOSPHATASE"/>
    <property type="match status" value="1"/>
</dbReference>
<evidence type="ECO:0000313" key="3">
    <source>
        <dbReference type="EMBL" id="MEJ8812965.1"/>
    </source>
</evidence>
<dbReference type="InterPro" id="IPR026893">
    <property type="entry name" value="Tyr/Ser_Pase_IphP-type"/>
</dbReference>
<dbReference type="PROSITE" id="PS00383">
    <property type="entry name" value="TYR_PHOSPHATASE_1"/>
    <property type="match status" value="1"/>
</dbReference>
<gene>
    <name evidence="3" type="ORF">WKW77_17910</name>
</gene>
<dbReference type="RefSeq" id="WP_340358201.1">
    <property type="nucleotide sequence ID" value="NZ_JBBKZU010000007.1"/>
</dbReference>
<accession>A0ABU8VHB4</accession>
<reference evidence="3 4" key="1">
    <citation type="submission" date="2024-03" db="EMBL/GenBank/DDBJ databases">
        <title>Novel species of the genus Variovorax.</title>
        <authorList>
            <person name="Liu Q."/>
            <person name="Xin Y.-H."/>
        </authorList>
    </citation>
    <scope>NUCLEOTIDE SEQUENCE [LARGE SCALE GENOMIC DNA]</scope>
    <source>
        <strain evidence="3 4">KACC 18899</strain>
    </source>
</reference>
<comment type="caution">
    <text evidence="3">The sequence shown here is derived from an EMBL/GenBank/DDBJ whole genome shotgun (WGS) entry which is preliminary data.</text>
</comment>
<evidence type="ECO:0000313" key="4">
    <source>
        <dbReference type="Proteomes" id="UP001365846"/>
    </source>
</evidence>
<dbReference type="PROSITE" id="PS50056">
    <property type="entry name" value="TYR_PHOSPHATASE_2"/>
    <property type="match status" value="1"/>
</dbReference>
<protein>
    <submittedName>
        <fullName evidence="3">Tyrosine-protein phosphatase</fullName>
        <ecNumber evidence="3">3.1.3.48</ecNumber>
    </submittedName>
</protein>
<dbReference type="EMBL" id="JBBKZU010000007">
    <property type="protein sequence ID" value="MEJ8812965.1"/>
    <property type="molecule type" value="Genomic_DNA"/>
</dbReference>
<dbReference type="PANTHER" id="PTHR31126:SF1">
    <property type="entry name" value="TYROSINE SPECIFIC PROTEIN PHOSPHATASES DOMAIN-CONTAINING PROTEIN"/>
    <property type="match status" value="1"/>
</dbReference>
<dbReference type="EC" id="3.1.3.48" evidence="3"/>
<dbReference type="InterPro" id="IPR016130">
    <property type="entry name" value="Tyr_Pase_AS"/>
</dbReference>
<sequence length="241" mass="26472">MARPVAASVPNLRDLGGIGTASGHVIAPGRLWRSSHFGAVANDELEALRAIGFRSVIDLRGTDERMRVASRLLQFGIRESHLPIEPRAMGALRELREAGEPDQSALTAVMFEVYRRFVNEHAPVFASLLRLVADEATPLPLVIHCTAGKDRTGWAVALLLLALGVPREAVLDDFLASNGRWSMQGVSADWALLALVHADYLQCAFDDIDKRWGSMDAYLEGPLGLDRQARNRLCARLLVDR</sequence>
<organism evidence="3 4">
    <name type="scientific">Variovorax ureilyticus</name>
    <dbReference type="NCBI Taxonomy" id="1836198"/>
    <lineage>
        <taxon>Bacteria</taxon>
        <taxon>Pseudomonadati</taxon>
        <taxon>Pseudomonadota</taxon>
        <taxon>Betaproteobacteria</taxon>
        <taxon>Burkholderiales</taxon>
        <taxon>Comamonadaceae</taxon>
        <taxon>Variovorax</taxon>
    </lineage>
</organism>
<keyword evidence="3" id="KW-0378">Hydrolase</keyword>
<proteinExistence type="inferred from homology"/>
<comment type="similarity">
    <text evidence="1">Belongs to the protein-tyrosine phosphatase family.</text>
</comment>
<dbReference type="SUPFAM" id="SSF52799">
    <property type="entry name" value="(Phosphotyrosine protein) phosphatases II"/>
    <property type="match status" value="1"/>
</dbReference>
<evidence type="ECO:0000256" key="1">
    <source>
        <dbReference type="ARBA" id="ARBA00009580"/>
    </source>
</evidence>
<keyword evidence="4" id="KW-1185">Reference proteome</keyword>
<name>A0ABU8VHB4_9BURK</name>
<dbReference type="Pfam" id="PF13350">
    <property type="entry name" value="Y_phosphatase3"/>
    <property type="match status" value="1"/>
</dbReference>
<dbReference type="Proteomes" id="UP001365846">
    <property type="component" value="Unassembled WGS sequence"/>
</dbReference>
<dbReference type="GO" id="GO:0004725">
    <property type="term" value="F:protein tyrosine phosphatase activity"/>
    <property type="evidence" value="ECO:0007669"/>
    <property type="project" value="UniProtKB-EC"/>
</dbReference>
<dbReference type="Gene3D" id="3.90.190.10">
    <property type="entry name" value="Protein tyrosine phosphatase superfamily"/>
    <property type="match status" value="1"/>
</dbReference>
<dbReference type="InterPro" id="IPR000387">
    <property type="entry name" value="Tyr_Pase_dom"/>
</dbReference>
<dbReference type="InterPro" id="IPR029021">
    <property type="entry name" value="Prot-tyrosine_phosphatase-like"/>
</dbReference>